<evidence type="ECO:0000313" key="13">
    <source>
        <dbReference type="EMBL" id="OBQ50224.1"/>
    </source>
</evidence>
<evidence type="ECO:0000256" key="4">
    <source>
        <dbReference type="ARBA" id="ARBA00016506"/>
    </source>
</evidence>
<feature type="transmembrane region" description="Helical" evidence="11">
    <location>
        <begin position="74"/>
        <end position="98"/>
    </location>
</feature>
<dbReference type="RefSeq" id="WP_066855241.1">
    <property type="nucleotide sequence ID" value="NZ_JXMS01000016.1"/>
</dbReference>
<dbReference type="Proteomes" id="UP000091979">
    <property type="component" value="Unassembled WGS sequence"/>
</dbReference>
<keyword evidence="7 11" id="KW-0812">Transmembrane</keyword>
<evidence type="ECO:0000256" key="3">
    <source>
        <dbReference type="ARBA" id="ARBA00010072"/>
    </source>
</evidence>
<dbReference type="GO" id="GO:0022857">
    <property type="term" value="F:transmembrane transporter activity"/>
    <property type="evidence" value="ECO:0007669"/>
    <property type="project" value="InterPro"/>
</dbReference>
<reference evidence="13 14" key="1">
    <citation type="submission" date="2015-01" db="EMBL/GenBank/DDBJ databases">
        <title>Desulfovibrio sp. JC271 draft genome sequence.</title>
        <authorList>
            <person name="Shivani Y."/>
            <person name="Subhash Y."/>
            <person name="Sasikala C."/>
            <person name="Ramana C.V."/>
        </authorList>
    </citation>
    <scope>NUCLEOTIDE SEQUENCE [LARGE SCALE GENOMIC DNA]</scope>
    <source>
        <strain evidence="13 14">JC271</strain>
    </source>
</reference>
<evidence type="ECO:0000256" key="5">
    <source>
        <dbReference type="ARBA" id="ARBA00022448"/>
    </source>
</evidence>
<dbReference type="NCBIfam" id="TIGR01726">
    <property type="entry name" value="HEQRo_perm_3TM"/>
    <property type="match status" value="1"/>
</dbReference>
<dbReference type="SUPFAM" id="SSF161098">
    <property type="entry name" value="MetI-like"/>
    <property type="match status" value="1"/>
</dbReference>
<keyword evidence="14" id="KW-1185">Reference proteome</keyword>
<keyword evidence="9 11" id="KW-1133">Transmembrane helix</keyword>
<sequence>MQQTIRKLFYYIHPDTRSVAVDIAMYLAVVTVLVWSVFSGAEASGYNWQWSRVPRYLFTTTDGSFHIGPLLSGLMVTLEITCYSMVLAFAFGLLAVLFRLSKSVVARYVAVFYVELIRNTPLMLQVLIMYFVIAPVLEMERFLSAVLALALFEGAYIAEIFRAGIASVPKGQWEAAESVGLSRFHIYRLVVLPQAIRATLPPLTGQAVSLVKDSALVSVIAIYDLTMQGQAIISETYLTFEIWFIVALIYLLITVSLSVVVHFLENKYSYDH</sequence>
<dbReference type="AlphaFoldDB" id="A0A1B7XBS9"/>
<evidence type="ECO:0000256" key="1">
    <source>
        <dbReference type="ARBA" id="ARBA00003159"/>
    </source>
</evidence>
<feature type="transmembrane region" description="Helical" evidence="11">
    <location>
        <begin position="242"/>
        <end position="264"/>
    </location>
</feature>
<keyword evidence="6" id="KW-1003">Cell membrane</keyword>
<dbReference type="GO" id="GO:0006865">
    <property type="term" value="P:amino acid transport"/>
    <property type="evidence" value="ECO:0007669"/>
    <property type="project" value="UniProtKB-KW"/>
</dbReference>
<feature type="transmembrane region" description="Helical" evidence="11">
    <location>
        <begin position="142"/>
        <end position="161"/>
    </location>
</feature>
<accession>A0A1B7XBS9</accession>
<evidence type="ECO:0000313" key="14">
    <source>
        <dbReference type="Proteomes" id="UP000091979"/>
    </source>
</evidence>
<feature type="transmembrane region" description="Helical" evidence="11">
    <location>
        <begin position="110"/>
        <end position="136"/>
    </location>
</feature>
<dbReference type="InterPro" id="IPR035906">
    <property type="entry name" value="MetI-like_sf"/>
</dbReference>
<keyword evidence="8" id="KW-0029">Amino-acid transport</keyword>
<gene>
    <name evidence="13" type="ORF">SP90_09910</name>
</gene>
<comment type="caution">
    <text evidence="13">The sequence shown here is derived from an EMBL/GenBank/DDBJ whole genome shotgun (WGS) entry which is preliminary data.</text>
</comment>
<keyword evidence="5 11" id="KW-0813">Transport</keyword>
<dbReference type="Pfam" id="PF00528">
    <property type="entry name" value="BPD_transp_1"/>
    <property type="match status" value="1"/>
</dbReference>
<dbReference type="PANTHER" id="PTHR30614">
    <property type="entry name" value="MEMBRANE COMPONENT OF AMINO ACID ABC TRANSPORTER"/>
    <property type="match status" value="1"/>
</dbReference>
<comment type="function">
    <text evidence="1">Part of the binding-protein-dependent transport system for glutamine; probably responsible for the translocation of the substrate across the membrane.</text>
</comment>
<evidence type="ECO:0000256" key="8">
    <source>
        <dbReference type="ARBA" id="ARBA00022970"/>
    </source>
</evidence>
<keyword evidence="10 11" id="KW-0472">Membrane</keyword>
<comment type="similarity">
    <text evidence="3">Belongs to the binding-protein-dependent transport system permease family. HisMQ subfamily.</text>
</comment>
<dbReference type="GO" id="GO:0043190">
    <property type="term" value="C:ATP-binding cassette (ABC) transporter complex"/>
    <property type="evidence" value="ECO:0007669"/>
    <property type="project" value="InterPro"/>
</dbReference>
<dbReference type="PANTHER" id="PTHR30614:SF20">
    <property type="entry name" value="GLUTAMINE TRANSPORT SYSTEM PERMEASE PROTEIN GLNP"/>
    <property type="match status" value="1"/>
</dbReference>
<evidence type="ECO:0000256" key="6">
    <source>
        <dbReference type="ARBA" id="ARBA00022475"/>
    </source>
</evidence>
<dbReference type="InterPro" id="IPR043429">
    <property type="entry name" value="ArtM/GltK/GlnP/TcyL/YhdX-like"/>
</dbReference>
<dbReference type="EMBL" id="JXMS01000016">
    <property type="protein sequence ID" value="OBQ50224.1"/>
    <property type="molecule type" value="Genomic_DNA"/>
</dbReference>
<evidence type="ECO:0000259" key="12">
    <source>
        <dbReference type="PROSITE" id="PS50928"/>
    </source>
</evidence>
<feature type="domain" description="ABC transmembrane type-1" evidence="12">
    <location>
        <begin position="74"/>
        <end position="261"/>
    </location>
</feature>
<dbReference type="PROSITE" id="PS50928">
    <property type="entry name" value="ABC_TM1"/>
    <property type="match status" value="1"/>
</dbReference>
<evidence type="ECO:0000256" key="2">
    <source>
        <dbReference type="ARBA" id="ARBA00004429"/>
    </source>
</evidence>
<comment type="subcellular location">
    <subcellularLocation>
        <location evidence="2">Cell inner membrane</location>
        <topology evidence="2">Multi-pass membrane protein</topology>
    </subcellularLocation>
    <subcellularLocation>
        <location evidence="11">Cell membrane</location>
        <topology evidence="11">Multi-pass membrane protein</topology>
    </subcellularLocation>
</comment>
<evidence type="ECO:0000256" key="11">
    <source>
        <dbReference type="RuleBase" id="RU363032"/>
    </source>
</evidence>
<dbReference type="InterPro" id="IPR000515">
    <property type="entry name" value="MetI-like"/>
</dbReference>
<proteinExistence type="inferred from homology"/>
<dbReference type="CDD" id="cd06261">
    <property type="entry name" value="TM_PBP2"/>
    <property type="match status" value="1"/>
</dbReference>
<dbReference type="STRING" id="1560234.SP90_09910"/>
<protein>
    <recommendedName>
        <fullName evidence="4">Putative glutamine transport system permease protein GlnP</fullName>
    </recommendedName>
</protein>
<dbReference type="Gene3D" id="1.10.3720.10">
    <property type="entry name" value="MetI-like"/>
    <property type="match status" value="1"/>
</dbReference>
<organism evidence="13 14">
    <name type="scientific">Halodesulfovibrio spirochaetisodalis</name>
    <dbReference type="NCBI Taxonomy" id="1560234"/>
    <lineage>
        <taxon>Bacteria</taxon>
        <taxon>Pseudomonadati</taxon>
        <taxon>Thermodesulfobacteriota</taxon>
        <taxon>Desulfovibrionia</taxon>
        <taxon>Desulfovibrionales</taxon>
        <taxon>Desulfovibrionaceae</taxon>
        <taxon>Halodesulfovibrio</taxon>
    </lineage>
</organism>
<name>A0A1B7XBS9_9BACT</name>
<dbReference type="PATRIC" id="fig|1560234.3.peg.818"/>
<dbReference type="OrthoDB" id="5470298at2"/>
<evidence type="ECO:0000256" key="7">
    <source>
        <dbReference type="ARBA" id="ARBA00022692"/>
    </source>
</evidence>
<evidence type="ECO:0000256" key="9">
    <source>
        <dbReference type="ARBA" id="ARBA00022989"/>
    </source>
</evidence>
<dbReference type="InterPro" id="IPR010065">
    <property type="entry name" value="AA_ABC_transptr_permease_3TM"/>
</dbReference>
<feature type="transmembrane region" description="Helical" evidence="11">
    <location>
        <begin position="20"/>
        <end position="38"/>
    </location>
</feature>
<dbReference type="FunFam" id="1.10.3720.10:FF:000033">
    <property type="entry name" value="Polar amino acid ABC transporter permease"/>
    <property type="match status" value="1"/>
</dbReference>
<evidence type="ECO:0000256" key="10">
    <source>
        <dbReference type="ARBA" id="ARBA00023136"/>
    </source>
</evidence>